<name>A0A2J6QD89_9HELO</name>
<evidence type="ECO:0000313" key="9">
    <source>
        <dbReference type="EMBL" id="PMD24240.1"/>
    </source>
</evidence>
<keyword evidence="10" id="KW-1185">Reference proteome</keyword>
<protein>
    <recommendedName>
        <fullName evidence="4">Ras modification protein ERF4</fullName>
    </recommendedName>
</protein>
<comment type="subunit">
    <text evidence="3">Interacts with ERF2.</text>
</comment>
<evidence type="ECO:0000256" key="4">
    <source>
        <dbReference type="ARBA" id="ARBA00018463"/>
    </source>
</evidence>
<dbReference type="Pfam" id="PF10256">
    <property type="entry name" value="Erf4"/>
    <property type="match status" value="1"/>
</dbReference>
<evidence type="ECO:0000313" key="10">
    <source>
        <dbReference type="Proteomes" id="UP000235672"/>
    </source>
</evidence>
<evidence type="ECO:0000256" key="7">
    <source>
        <dbReference type="SAM" id="MobiDB-lite"/>
    </source>
</evidence>
<proteinExistence type="inferred from homology"/>
<feature type="region of interest" description="Disordered" evidence="7">
    <location>
        <begin position="444"/>
        <end position="475"/>
    </location>
</feature>
<dbReference type="GO" id="GO:0031211">
    <property type="term" value="C:endoplasmic reticulum palmitoyltransferase complex"/>
    <property type="evidence" value="ECO:0007669"/>
    <property type="project" value="TreeGrafter"/>
</dbReference>
<feature type="compositionally biased region" description="Polar residues" evidence="7">
    <location>
        <begin position="145"/>
        <end position="165"/>
    </location>
</feature>
<evidence type="ECO:0000256" key="1">
    <source>
        <dbReference type="ARBA" id="ARBA00004406"/>
    </source>
</evidence>
<sequence length="475" mass="51950">NPRIPSPSFQPPYPTPSPIPVSVTPEPHVRITSPTRWSLRNALIGGGNPDFASPFRHRSGSNSTQRGRPRPSAARLWNPSNSTRVYPPYNQSAARRRDRSPEDRAVIAIPLEHPDLKSPKEGAGAGGDYPLLTLPEQRQKRHSGSTRASLQVERSGSSAGTSNRISLPRSVSIDIARRKSGDVSPATVSPITPILDKGKGRAVEDQEGAEQKKAILSPQSGLTIDKGKGKAIMSTDIERGPDPQYHPGGRAELPRNASQTSLEAGIGPALSSNNTSIIGSDGPPNPAEEWGPQHPCFPHMNPHVPLSSPEYQTTRIIRIRRDWMIEGDLAPTFSNLYPEILDPAGVSEADFRTLVEHVNNELIPAFNPWGIRNVVDAFLGLVTGYIWEDLGFTAVKGRLRKVEQYLEDWNREMEKRSKDGPGSAPRIVPLRRTGYMNLDIQVPDPEISYPASLPGEQEQTQNQDADRAVSPVSAQ</sequence>
<keyword evidence="6" id="KW-0472">Membrane</keyword>
<feature type="compositionally biased region" description="Pro residues" evidence="7">
    <location>
        <begin position="1"/>
        <end position="19"/>
    </location>
</feature>
<organism evidence="9 10">
    <name type="scientific">Hyaloscypha hepaticicola</name>
    <dbReference type="NCBI Taxonomy" id="2082293"/>
    <lineage>
        <taxon>Eukaryota</taxon>
        <taxon>Fungi</taxon>
        <taxon>Dikarya</taxon>
        <taxon>Ascomycota</taxon>
        <taxon>Pezizomycotina</taxon>
        <taxon>Leotiomycetes</taxon>
        <taxon>Helotiales</taxon>
        <taxon>Hyaloscyphaceae</taxon>
        <taxon>Hyaloscypha</taxon>
    </lineage>
</organism>
<dbReference type="OrthoDB" id="5377273at2759"/>
<dbReference type="AlphaFoldDB" id="A0A2J6QD89"/>
<reference evidence="9 10" key="1">
    <citation type="submission" date="2016-05" db="EMBL/GenBank/DDBJ databases">
        <title>A degradative enzymes factory behind the ericoid mycorrhizal symbiosis.</title>
        <authorList>
            <consortium name="DOE Joint Genome Institute"/>
            <person name="Martino E."/>
            <person name="Morin E."/>
            <person name="Grelet G."/>
            <person name="Kuo A."/>
            <person name="Kohler A."/>
            <person name="Daghino S."/>
            <person name="Barry K."/>
            <person name="Choi C."/>
            <person name="Cichocki N."/>
            <person name="Clum A."/>
            <person name="Copeland A."/>
            <person name="Hainaut M."/>
            <person name="Haridas S."/>
            <person name="Labutti K."/>
            <person name="Lindquist E."/>
            <person name="Lipzen A."/>
            <person name="Khouja H.-R."/>
            <person name="Murat C."/>
            <person name="Ohm R."/>
            <person name="Olson A."/>
            <person name="Spatafora J."/>
            <person name="Veneault-Fourrey C."/>
            <person name="Henrissat B."/>
            <person name="Grigoriev I."/>
            <person name="Martin F."/>
            <person name="Perotto S."/>
        </authorList>
    </citation>
    <scope>NUCLEOTIDE SEQUENCE [LARGE SCALE GENOMIC DNA]</scope>
    <source>
        <strain evidence="9 10">UAMH 7357</strain>
    </source>
</reference>
<evidence type="ECO:0000259" key="8">
    <source>
        <dbReference type="Pfam" id="PF10256"/>
    </source>
</evidence>
<evidence type="ECO:0000256" key="6">
    <source>
        <dbReference type="ARBA" id="ARBA00023136"/>
    </source>
</evidence>
<evidence type="ECO:0000256" key="3">
    <source>
        <dbReference type="ARBA" id="ARBA00011396"/>
    </source>
</evidence>
<accession>A0A2J6QD89</accession>
<dbReference type="GO" id="GO:0006612">
    <property type="term" value="P:protein targeting to membrane"/>
    <property type="evidence" value="ECO:0007669"/>
    <property type="project" value="TreeGrafter"/>
</dbReference>
<dbReference type="GO" id="GO:0005789">
    <property type="term" value="C:endoplasmic reticulum membrane"/>
    <property type="evidence" value="ECO:0007669"/>
    <property type="project" value="UniProtKB-SubCell"/>
</dbReference>
<dbReference type="EMBL" id="KZ613473">
    <property type="protein sequence ID" value="PMD24240.1"/>
    <property type="molecule type" value="Genomic_DNA"/>
</dbReference>
<feature type="region of interest" description="Disordered" evidence="7">
    <location>
        <begin position="1"/>
        <end position="28"/>
    </location>
</feature>
<feature type="domain" description="Golgin subfamily A member 7/ERF4" evidence="8">
    <location>
        <begin position="316"/>
        <end position="439"/>
    </location>
</feature>
<dbReference type="InterPro" id="IPR051371">
    <property type="entry name" value="Ras_palmitoyltransferase"/>
</dbReference>
<dbReference type="STRING" id="1745343.A0A2J6QD89"/>
<dbReference type="PANTHER" id="PTHR13254">
    <property type="entry name" value="GOLGI AUTOANTIGEN, GOLGIN SUBFAMILY A, 7"/>
    <property type="match status" value="1"/>
</dbReference>
<dbReference type="PANTHER" id="PTHR13254:SF0">
    <property type="entry name" value="GOLGIN SUBFAMILY A MEMBER 7_ERF4 DOMAIN-CONTAINING PROTEIN"/>
    <property type="match status" value="1"/>
</dbReference>
<keyword evidence="5" id="KW-0256">Endoplasmic reticulum</keyword>
<evidence type="ECO:0000256" key="5">
    <source>
        <dbReference type="ARBA" id="ARBA00022824"/>
    </source>
</evidence>
<feature type="compositionally biased region" description="Polar residues" evidence="7">
    <location>
        <begin position="78"/>
        <end position="93"/>
    </location>
</feature>
<evidence type="ECO:0000256" key="2">
    <source>
        <dbReference type="ARBA" id="ARBA00007732"/>
    </source>
</evidence>
<comment type="subcellular location">
    <subcellularLocation>
        <location evidence="1">Endoplasmic reticulum membrane</location>
        <topology evidence="1">Peripheral membrane protein</topology>
    </subcellularLocation>
</comment>
<gene>
    <name evidence="9" type="ORF">NA56DRAFT_567534</name>
</gene>
<dbReference type="InterPro" id="IPR019383">
    <property type="entry name" value="Golgin_A_7/ERF4"/>
</dbReference>
<dbReference type="Proteomes" id="UP000235672">
    <property type="component" value="Unassembled WGS sequence"/>
</dbReference>
<feature type="region of interest" description="Disordered" evidence="7">
    <location>
        <begin position="40"/>
        <end position="165"/>
    </location>
</feature>
<comment type="similarity">
    <text evidence="2">Belongs to the ERF4 family.</text>
</comment>
<feature type="non-terminal residue" evidence="9">
    <location>
        <position position="1"/>
    </location>
</feature>